<dbReference type="SUPFAM" id="SSF54637">
    <property type="entry name" value="Thioesterase/thiol ester dehydrase-isomerase"/>
    <property type="match status" value="1"/>
</dbReference>
<dbReference type="EMBL" id="QGDT01000004">
    <property type="protein sequence ID" value="PWJ58559.1"/>
    <property type="molecule type" value="Genomic_DNA"/>
</dbReference>
<dbReference type="OrthoDB" id="826697at2"/>
<dbReference type="Proteomes" id="UP000245880">
    <property type="component" value="Unassembled WGS sequence"/>
</dbReference>
<dbReference type="InterPro" id="IPR016776">
    <property type="entry name" value="ApeP-like_dehydratase"/>
</dbReference>
<protein>
    <recommendedName>
        <fullName evidence="3">Hotdog family 3-hydroxylacyl-ACP dehydratase</fullName>
    </recommendedName>
</protein>
<organism evidence="1 2">
    <name type="scientific">Dyadobacter jejuensis</name>
    <dbReference type="NCBI Taxonomy" id="1082580"/>
    <lineage>
        <taxon>Bacteria</taxon>
        <taxon>Pseudomonadati</taxon>
        <taxon>Bacteroidota</taxon>
        <taxon>Cytophagia</taxon>
        <taxon>Cytophagales</taxon>
        <taxon>Spirosomataceae</taxon>
        <taxon>Dyadobacter</taxon>
    </lineage>
</organism>
<comment type="caution">
    <text evidence="1">The sequence shown here is derived from an EMBL/GenBank/DDBJ whole genome shotgun (WGS) entry which is preliminary data.</text>
</comment>
<evidence type="ECO:0000313" key="2">
    <source>
        <dbReference type="Proteomes" id="UP000245880"/>
    </source>
</evidence>
<dbReference type="InterPro" id="IPR029069">
    <property type="entry name" value="HotDog_dom_sf"/>
</dbReference>
<dbReference type="Gene3D" id="3.10.129.10">
    <property type="entry name" value="Hotdog Thioesterase"/>
    <property type="match status" value="1"/>
</dbReference>
<name>A0A316AMN7_9BACT</name>
<proteinExistence type="predicted"/>
<gene>
    <name evidence="1" type="ORF">CLV98_104419</name>
</gene>
<keyword evidence="2" id="KW-1185">Reference proteome</keyword>
<dbReference type="RefSeq" id="WP_109674389.1">
    <property type="nucleotide sequence ID" value="NZ_QGDT01000004.1"/>
</dbReference>
<sequence>MIDSKNITDLIPQRAPFVMVDALTSVEAHRFESTFLIEADNIFLSKDVLGESALIENVAQTSAAGFSMVESAAGGEPKMGYIGSITRVEVHSLPKLGQTIRTIVEPTHRLDNIVMVKGSSFVGEVLLLSCEMKIVLSK</sequence>
<accession>A0A316AMN7</accession>
<dbReference type="Pfam" id="PF22817">
    <property type="entry name" value="ApeP-like"/>
    <property type="match status" value="1"/>
</dbReference>
<evidence type="ECO:0000313" key="1">
    <source>
        <dbReference type="EMBL" id="PWJ58559.1"/>
    </source>
</evidence>
<dbReference type="AlphaFoldDB" id="A0A316AMN7"/>
<reference evidence="1 2" key="1">
    <citation type="submission" date="2018-03" db="EMBL/GenBank/DDBJ databases">
        <title>Genomic Encyclopedia of Archaeal and Bacterial Type Strains, Phase II (KMG-II): from individual species to whole genera.</title>
        <authorList>
            <person name="Goeker M."/>
        </authorList>
    </citation>
    <scope>NUCLEOTIDE SEQUENCE [LARGE SCALE GENOMIC DNA]</scope>
    <source>
        <strain evidence="1 2">DSM 100346</strain>
    </source>
</reference>
<evidence type="ECO:0008006" key="3">
    <source>
        <dbReference type="Google" id="ProtNLM"/>
    </source>
</evidence>